<dbReference type="InterPro" id="IPR033113">
    <property type="entry name" value="PLA2_histidine"/>
</dbReference>
<dbReference type="PROSITE" id="PS00118">
    <property type="entry name" value="PA2_HIS"/>
    <property type="match status" value="1"/>
</dbReference>
<name>A0AA36H6F3_CYLNA</name>
<dbReference type="Proteomes" id="UP001176961">
    <property type="component" value="Unassembled WGS sequence"/>
</dbReference>
<dbReference type="AlphaFoldDB" id="A0AA36H6F3"/>
<feature type="binding site" evidence="4">
    <location>
        <position position="36"/>
    </location>
    <ligand>
        <name>Ca(2+)</name>
        <dbReference type="ChEBI" id="CHEBI:29108"/>
    </ligand>
</feature>
<dbReference type="GO" id="GO:0004623">
    <property type="term" value="F:phospholipase A2 activity"/>
    <property type="evidence" value="ECO:0007669"/>
    <property type="project" value="UniProtKB-EC"/>
</dbReference>
<dbReference type="GO" id="GO:0006644">
    <property type="term" value="P:phospholipid metabolic process"/>
    <property type="evidence" value="ECO:0007669"/>
    <property type="project" value="InterPro"/>
</dbReference>
<comment type="catalytic activity">
    <reaction evidence="7">
        <text>a 1,2-diacyl-sn-glycero-3-phosphocholine + H2O = a 1-acyl-sn-glycero-3-phosphocholine + a fatty acid + H(+)</text>
        <dbReference type="Rhea" id="RHEA:15801"/>
        <dbReference type="ChEBI" id="CHEBI:15377"/>
        <dbReference type="ChEBI" id="CHEBI:15378"/>
        <dbReference type="ChEBI" id="CHEBI:28868"/>
        <dbReference type="ChEBI" id="CHEBI:57643"/>
        <dbReference type="ChEBI" id="CHEBI:58168"/>
        <dbReference type="EC" id="3.1.1.4"/>
    </reaction>
</comment>
<evidence type="ECO:0000256" key="1">
    <source>
        <dbReference type="ARBA" id="ARBA00004613"/>
    </source>
</evidence>
<keyword evidence="4 7" id="KW-0106">Calcium</keyword>
<dbReference type="EC" id="3.1.1.4" evidence="7"/>
<evidence type="ECO:0000256" key="2">
    <source>
        <dbReference type="ARBA" id="ARBA00022525"/>
    </source>
</evidence>
<keyword evidence="2 7" id="KW-0964">Secreted</keyword>
<evidence type="ECO:0000256" key="4">
    <source>
        <dbReference type="PIRSR" id="PIRSR601211-2"/>
    </source>
</evidence>
<evidence type="ECO:0000256" key="6">
    <source>
        <dbReference type="RuleBase" id="RU003654"/>
    </source>
</evidence>
<comment type="cofactor">
    <cofactor evidence="4">
        <name>Ca(2+)</name>
        <dbReference type="ChEBI" id="CHEBI:29108"/>
    </cofactor>
    <text evidence="4">Binds 1 Ca(2+) ion per subunit.</text>
</comment>
<dbReference type="SMART" id="SM00085">
    <property type="entry name" value="PA2c"/>
    <property type="match status" value="1"/>
</dbReference>
<feature type="binding site" evidence="4">
    <location>
        <position position="34"/>
    </location>
    <ligand>
        <name>Ca(2+)</name>
        <dbReference type="ChEBI" id="CHEBI:29108"/>
    </ligand>
</feature>
<comment type="similarity">
    <text evidence="6">Belongs to the phospholipase A2 family.</text>
</comment>
<dbReference type="EMBL" id="CATQJL010000316">
    <property type="protein sequence ID" value="CAJ0604873.1"/>
    <property type="molecule type" value="Genomic_DNA"/>
</dbReference>
<dbReference type="InterPro" id="IPR001211">
    <property type="entry name" value="PLA2"/>
</dbReference>
<dbReference type="Pfam" id="PF00068">
    <property type="entry name" value="Phospholip_A2_1"/>
    <property type="match status" value="1"/>
</dbReference>
<dbReference type="InterPro" id="IPR036444">
    <property type="entry name" value="PLipase_A2_dom_sf"/>
</dbReference>
<reference evidence="9" key="1">
    <citation type="submission" date="2023-07" db="EMBL/GenBank/DDBJ databases">
        <authorList>
            <consortium name="CYATHOMIX"/>
        </authorList>
    </citation>
    <scope>NUCLEOTIDE SEQUENCE</scope>
    <source>
        <strain evidence="9">N/A</strain>
    </source>
</reference>
<comment type="subcellular location">
    <subcellularLocation>
        <location evidence="1 7">Secreted</location>
    </subcellularLocation>
</comment>
<dbReference type="SUPFAM" id="SSF48619">
    <property type="entry name" value="Phospholipase A2, PLA2"/>
    <property type="match status" value="1"/>
</dbReference>
<gene>
    <name evidence="9" type="ORF">CYNAS_LOCUS16856</name>
</gene>
<feature type="binding site" evidence="4">
    <location>
        <position position="53"/>
    </location>
    <ligand>
        <name>Ca(2+)</name>
        <dbReference type="ChEBI" id="CHEBI:29108"/>
    </ligand>
</feature>
<keyword evidence="3 5" id="KW-1015">Disulfide bond</keyword>
<protein>
    <recommendedName>
        <fullName evidence="7">Phospholipase A2</fullName>
        <ecNumber evidence="7">3.1.1.4</ecNumber>
    </recommendedName>
</protein>
<dbReference type="PANTHER" id="PTHR11716:SF107">
    <property type="entry name" value="PHOSPHOLIPASE A2"/>
    <property type="match status" value="1"/>
</dbReference>
<evidence type="ECO:0000256" key="3">
    <source>
        <dbReference type="ARBA" id="ARBA00023157"/>
    </source>
</evidence>
<keyword evidence="10" id="KW-1185">Reference proteome</keyword>
<feature type="domain" description="Phospholipase A2-like central" evidence="8">
    <location>
        <begin position="5"/>
        <end position="91"/>
    </location>
</feature>
<dbReference type="GO" id="GO:0005509">
    <property type="term" value="F:calcium ion binding"/>
    <property type="evidence" value="ECO:0007669"/>
    <property type="project" value="InterPro"/>
</dbReference>
<dbReference type="Gene3D" id="1.20.90.10">
    <property type="entry name" value="Phospholipase A2 domain"/>
    <property type="match status" value="1"/>
</dbReference>
<comment type="caution">
    <text evidence="9">The sequence shown here is derived from an EMBL/GenBank/DDBJ whole genome shotgun (WGS) entry which is preliminary data.</text>
</comment>
<dbReference type="PANTHER" id="PTHR11716">
    <property type="entry name" value="PHOSPHOLIPASE A2 FAMILY MEMBER"/>
    <property type="match status" value="1"/>
</dbReference>
<evidence type="ECO:0000313" key="10">
    <source>
        <dbReference type="Proteomes" id="UP001176961"/>
    </source>
</evidence>
<dbReference type="InterPro" id="IPR016090">
    <property type="entry name" value="PLA2-like_dom"/>
</dbReference>
<evidence type="ECO:0000256" key="5">
    <source>
        <dbReference type="PIRSR" id="PIRSR601211-3"/>
    </source>
</evidence>
<organism evidence="9 10">
    <name type="scientific">Cylicocyclus nassatus</name>
    <name type="common">Nematode worm</name>
    <dbReference type="NCBI Taxonomy" id="53992"/>
    <lineage>
        <taxon>Eukaryota</taxon>
        <taxon>Metazoa</taxon>
        <taxon>Ecdysozoa</taxon>
        <taxon>Nematoda</taxon>
        <taxon>Chromadorea</taxon>
        <taxon>Rhabditida</taxon>
        <taxon>Rhabditina</taxon>
        <taxon>Rhabditomorpha</taxon>
        <taxon>Strongyloidea</taxon>
        <taxon>Strongylidae</taxon>
        <taxon>Cylicocyclus</taxon>
    </lineage>
</organism>
<dbReference type="PRINTS" id="PR00389">
    <property type="entry name" value="PHPHLIPASEA2"/>
</dbReference>
<keyword evidence="4" id="KW-0479">Metal-binding</keyword>
<evidence type="ECO:0000313" key="9">
    <source>
        <dbReference type="EMBL" id="CAJ0604873.1"/>
    </source>
</evidence>
<dbReference type="GO" id="GO:0005576">
    <property type="term" value="C:extracellular region"/>
    <property type="evidence" value="ECO:0007669"/>
    <property type="project" value="UniProtKB-SubCell"/>
</dbReference>
<proteinExistence type="inferred from homology"/>
<dbReference type="GO" id="GO:0016042">
    <property type="term" value="P:lipid catabolic process"/>
    <property type="evidence" value="ECO:0007669"/>
    <property type="project" value="InterPro"/>
</dbReference>
<evidence type="ECO:0000256" key="7">
    <source>
        <dbReference type="RuleBase" id="RU361236"/>
    </source>
</evidence>
<keyword evidence="7" id="KW-0443">Lipid metabolism</keyword>
<dbReference type="GO" id="GO:0050482">
    <property type="term" value="P:arachidonate secretion"/>
    <property type="evidence" value="ECO:0007669"/>
    <property type="project" value="InterPro"/>
</dbReference>
<feature type="disulfide bond" evidence="5">
    <location>
        <begin position="33"/>
        <end position="49"/>
    </location>
</feature>
<evidence type="ECO:0000259" key="8">
    <source>
        <dbReference type="SMART" id="SM00085"/>
    </source>
</evidence>
<keyword evidence="7" id="KW-0378">Hydrolase</keyword>
<sequence length="93" mass="10636">MACKRSVQVLHRRSCSLDQLREKKRYNHYGCWCGPGGSGKPIDGIDTCCMHHDLCYDEAVKSGVCSKIGSYLRHYGWDCVKERNEKHAKCRGE</sequence>
<accession>A0AA36H6F3</accession>